<accession>A0AAN8YWM1</accession>
<dbReference type="EMBL" id="JBAMMX010000025">
    <property type="protein sequence ID" value="KAK6915602.1"/>
    <property type="molecule type" value="Genomic_DNA"/>
</dbReference>
<evidence type="ECO:0000313" key="2">
    <source>
        <dbReference type="Proteomes" id="UP001370490"/>
    </source>
</evidence>
<dbReference type="GO" id="GO:0004553">
    <property type="term" value="F:hydrolase activity, hydrolyzing O-glycosyl compounds"/>
    <property type="evidence" value="ECO:0007669"/>
    <property type="project" value="InterPro"/>
</dbReference>
<dbReference type="InterPro" id="IPR013320">
    <property type="entry name" value="ConA-like_dom_sf"/>
</dbReference>
<keyword evidence="2" id="KW-1185">Reference proteome</keyword>
<dbReference type="PANTHER" id="PTHR31062">
    <property type="entry name" value="XYLOGLUCAN ENDOTRANSGLUCOSYLASE/HYDROLASE PROTEIN 8-RELATED"/>
    <property type="match status" value="1"/>
</dbReference>
<dbReference type="InterPro" id="IPR044791">
    <property type="entry name" value="Beta-glucanase/XTH"/>
</dbReference>
<protein>
    <submittedName>
        <fullName evidence="1">Uncharacterized protein</fullName>
    </submittedName>
</protein>
<name>A0AAN8YWM1_9MAGN</name>
<comment type="caution">
    <text evidence="1">The sequence shown here is derived from an EMBL/GenBank/DDBJ whole genome shotgun (WGS) entry which is preliminary data.</text>
</comment>
<organism evidence="1 2">
    <name type="scientific">Dillenia turbinata</name>
    <dbReference type="NCBI Taxonomy" id="194707"/>
    <lineage>
        <taxon>Eukaryota</taxon>
        <taxon>Viridiplantae</taxon>
        <taxon>Streptophyta</taxon>
        <taxon>Embryophyta</taxon>
        <taxon>Tracheophyta</taxon>
        <taxon>Spermatophyta</taxon>
        <taxon>Magnoliopsida</taxon>
        <taxon>eudicotyledons</taxon>
        <taxon>Gunneridae</taxon>
        <taxon>Pentapetalae</taxon>
        <taxon>Dilleniales</taxon>
        <taxon>Dilleniaceae</taxon>
        <taxon>Dillenia</taxon>
    </lineage>
</organism>
<gene>
    <name evidence="1" type="ORF">RJ641_020719</name>
</gene>
<dbReference type="Gene3D" id="2.60.120.200">
    <property type="match status" value="1"/>
</dbReference>
<dbReference type="SUPFAM" id="SSF49899">
    <property type="entry name" value="Concanavalin A-like lectins/glucanases"/>
    <property type="match status" value="1"/>
</dbReference>
<dbReference type="Proteomes" id="UP001370490">
    <property type="component" value="Unassembled WGS sequence"/>
</dbReference>
<evidence type="ECO:0000313" key="1">
    <source>
        <dbReference type="EMBL" id="KAK6915602.1"/>
    </source>
</evidence>
<dbReference type="AlphaFoldDB" id="A0AAN8YWM1"/>
<reference evidence="1 2" key="1">
    <citation type="submission" date="2023-12" db="EMBL/GenBank/DDBJ databases">
        <title>A high-quality genome assembly for Dillenia turbinata (Dilleniales).</title>
        <authorList>
            <person name="Chanderbali A."/>
        </authorList>
    </citation>
    <scope>NUCLEOTIDE SEQUENCE [LARGE SCALE GENOMIC DNA]</scope>
    <source>
        <strain evidence="1">LSX21</strain>
        <tissue evidence="1">Leaf</tissue>
    </source>
</reference>
<sequence length="93" mass="10805">MKTEGDHWATRGGLEKIDCSKAPFVASYTSFHVDGCDALTPLKDPDLQYTWQSWDQRAFLDLHGPQYGRLQWLRNKFTIFFSAACRYHRSNFG</sequence>
<proteinExistence type="predicted"/>